<keyword evidence="5 7" id="KW-0472">Membrane</keyword>
<evidence type="ECO:0000256" key="6">
    <source>
        <dbReference type="SAM" id="Coils"/>
    </source>
</evidence>
<evidence type="ECO:0000256" key="2">
    <source>
        <dbReference type="ARBA" id="ARBA00009700"/>
    </source>
</evidence>
<dbReference type="PANTHER" id="PTHR21433">
    <property type="entry name" value="TRANSMEMBRANE PROTEIN INDUCED BY TUMOR NECROSIS FACTOR ALPHA"/>
    <property type="match status" value="1"/>
</dbReference>
<dbReference type="GO" id="GO:0016020">
    <property type="term" value="C:membrane"/>
    <property type="evidence" value="ECO:0007669"/>
    <property type="project" value="UniProtKB-SubCell"/>
</dbReference>
<evidence type="ECO:0000313" key="8">
    <source>
        <dbReference type="EMBL" id="RWS25020.1"/>
    </source>
</evidence>
<feature type="transmembrane region" description="Helical" evidence="7">
    <location>
        <begin position="217"/>
        <end position="234"/>
    </location>
</feature>
<feature type="transmembrane region" description="Helical" evidence="7">
    <location>
        <begin position="299"/>
        <end position="323"/>
    </location>
</feature>
<comment type="similarity">
    <text evidence="2">Belongs to the TMEM120 family.</text>
</comment>
<keyword evidence="6" id="KW-0175">Coiled coil</keyword>
<dbReference type="AlphaFoldDB" id="A0A443SBZ8"/>
<accession>A0A443SBZ8</accession>
<evidence type="ECO:0000313" key="9">
    <source>
        <dbReference type="Proteomes" id="UP000288716"/>
    </source>
</evidence>
<sequence length="340" mass="40419">MEDECLQSLLNQWQTLRDESTKLESQYRKYQQFVNEAIDSRKKCLQEINHQKYRMLQLENALQKCKADTEVDNNMKSQAMKELKEQRETVKQTEDTLSHSNGFYLRIILGGINTKILTNEEKFKYKEQYERFKLTVTGIILIVAVLDLLFSYRAIDAVLHFLMVWYHCTLTIRESILISNGSRIKGWWRTFQFINTVNAGIMIVPDGLMYDMFRTQFVLYTAYTSILQFLQFYYQQGCLYRLRTLGERYDMDVTLSGFHSWMWKGLTFLLPFLYLGYIFQFYNAVTLYKLSFHEKCIEWQVSVVAFIFLVLFLGNTITTSLIIHQKLRTPEKSQVLNKKD</sequence>
<dbReference type="EMBL" id="NCKV01004152">
    <property type="protein sequence ID" value="RWS25020.1"/>
    <property type="molecule type" value="Genomic_DNA"/>
</dbReference>
<dbReference type="Pfam" id="PF07851">
    <property type="entry name" value="TMEM120A-B"/>
    <property type="match status" value="1"/>
</dbReference>
<dbReference type="Proteomes" id="UP000288716">
    <property type="component" value="Unassembled WGS sequence"/>
</dbReference>
<evidence type="ECO:0000256" key="7">
    <source>
        <dbReference type="SAM" id="Phobius"/>
    </source>
</evidence>
<comment type="caution">
    <text evidence="8">The sequence shown here is derived from an EMBL/GenBank/DDBJ whole genome shotgun (WGS) entry which is preliminary data.</text>
</comment>
<reference evidence="8 9" key="1">
    <citation type="journal article" date="2018" name="Gigascience">
        <title>Genomes of trombidid mites reveal novel predicted allergens and laterally-transferred genes associated with secondary metabolism.</title>
        <authorList>
            <person name="Dong X."/>
            <person name="Chaisiri K."/>
            <person name="Xia D."/>
            <person name="Armstrong S.D."/>
            <person name="Fang Y."/>
            <person name="Donnelly M.J."/>
            <person name="Kadowaki T."/>
            <person name="McGarry J.W."/>
            <person name="Darby A.C."/>
            <person name="Makepeace B.L."/>
        </authorList>
    </citation>
    <scope>NUCLEOTIDE SEQUENCE [LARGE SCALE GENOMIC DNA]</scope>
    <source>
        <strain evidence="8">UoL-UT</strain>
    </source>
</reference>
<keyword evidence="4 7" id="KW-1133">Transmembrane helix</keyword>
<dbReference type="InterPro" id="IPR012926">
    <property type="entry name" value="TMEM120A/B"/>
</dbReference>
<dbReference type="PANTHER" id="PTHR21433:SF0">
    <property type="entry name" value="TRANSMEMBRANE PROTEIN 120 HOMOLOG"/>
    <property type="match status" value="1"/>
</dbReference>
<evidence type="ECO:0000256" key="4">
    <source>
        <dbReference type="ARBA" id="ARBA00022989"/>
    </source>
</evidence>
<evidence type="ECO:0000256" key="3">
    <source>
        <dbReference type="ARBA" id="ARBA00022692"/>
    </source>
</evidence>
<organism evidence="8 9">
    <name type="scientific">Leptotrombidium deliense</name>
    <dbReference type="NCBI Taxonomy" id="299467"/>
    <lineage>
        <taxon>Eukaryota</taxon>
        <taxon>Metazoa</taxon>
        <taxon>Ecdysozoa</taxon>
        <taxon>Arthropoda</taxon>
        <taxon>Chelicerata</taxon>
        <taxon>Arachnida</taxon>
        <taxon>Acari</taxon>
        <taxon>Acariformes</taxon>
        <taxon>Trombidiformes</taxon>
        <taxon>Prostigmata</taxon>
        <taxon>Anystina</taxon>
        <taxon>Parasitengona</taxon>
        <taxon>Trombiculoidea</taxon>
        <taxon>Trombiculidae</taxon>
        <taxon>Leptotrombidium</taxon>
    </lineage>
</organism>
<name>A0A443SBZ8_9ACAR</name>
<protein>
    <submittedName>
        <fullName evidence="8">Transmembrane protein 120A-like protein</fullName>
    </submittedName>
</protein>
<dbReference type="OrthoDB" id="2015098at2759"/>
<gene>
    <name evidence="8" type="ORF">B4U80_03545</name>
</gene>
<evidence type="ECO:0000256" key="5">
    <source>
        <dbReference type="ARBA" id="ARBA00023136"/>
    </source>
</evidence>
<feature type="transmembrane region" description="Helical" evidence="7">
    <location>
        <begin position="132"/>
        <end position="152"/>
    </location>
</feature>
<proteinExistence type="inferred from homology"/>
<keyword evidence="9" id="KW-1185">Reference proteome</keyword>
<keyword evidence="3 7" id="KW-0812">Transmembrane</keyword>
<evidence type="ECO:0000256" key="1">
    <source>
        <dbReference type="ARBA" id="ARBA00004141"/>
    </source>
</evidence>
<comment type="subcellular location">
    <subcellularLocation>
        <location evidence="1">Membrane</location>
        <topology evidence="1">Multi-pass membrane protein</topology>
    </subcellularLocation>
</comment>
<feature type="coiled-coil region" evidence="6">
    <location>
        <begin position="66"/>
        <end position="96"/>
    </location>
</feature>
<feature type="transmembrane region" description="Helical" evidence="7">
    <location>
        <begin position="261"/>
        <end position="279"/>
    </location>
</feature>
<dbReference type="VEuPathDB" id="VectorBase:LDEU007021"/>